<feature type="domain" description="ABC transmembrane type-1" evidence="8">
    <location>
        <begin position="78"/>
        <end position="258"/>
    </location>
</feature>
<dbReference type="Gene3D" id="1.10.3720.10">
    <property type="entry name" value="MetI-like"/>
    <property type="match status" value="1"/>
</dbReference>
<keyword evidence="4 7" id="KW-0812">Transmembrane</keyword>
<accession>A0ABQ3N4U5</accession>
<dbReference type="PANTHER" id="PTHR30151">
    <property type="entry name" value="ALKANE SULFONATE ABC TRANSPORTER-RELATED, MEMBRANE SUBUNIT"/>
    <property type="match status" value="1"/>
</dbReference>
<feature type="transmembrane region" description="Helical" evidence="7">
    <location>
        <begin position="144"/>
        <end position="163"/>
    </location>
</feature>
<keyword evidence="3" id="KW-1003">Cell membrane</keyword>
<dbReference type="PROSITE" id="PS50928">
    <property type="entry name" value="ABC_TM1"/>
    <property type="match status" value="1"/>
</dbReference>
<feature type="transmembrane region" description="Helical" evidence="7">
    <location>
        <begin position="116"/>
        <end position="138"/>
    </location>
</feature>
<evidence type="ECO:0000313" key="10">
    <source>
        <dbReference type="Proteomes" id="UP000637074"/>
    </source>
</evidence>
<feature type="transmembrane region" description="Helical" evidence="7">
    <location>
        <begin position="86"/>
        <end position="104"/>
    </location>
</feature>
<dbReference type="Pfam" id="PF00528">
    <property type="entry name" value="BPD_transp_1"/>
    <property type="match status" value="1"/>
</dbReference>
<dbReference type="CDD" id="cd06261">
    <property type="entry name" value="TM_PBP2"/>
    <property type="match status" value="1"/>
</dbReference>
<organism evidence="9 10">
    <name type="scientific">Neobacillus kokaensis</name>
    <dbReference type="NCBI Taxonomy" id="2759023"/>
    <lineage>
        <taxon>Bacteria</taxon>
        <taxon>Bacillati</taxon>
        <taxon>Bacillota</taxon>
        <taxon>Bacilli</taxon>
        <taxon>Bacillales</taxon>
        <taxon>Bacillaceae</taxon>
        <taxon>Neobacillus</taxon>
    </lineage>
</organism>
<evidence type="ECO:0000256" key="1">
    <source>
        <dbReference type="ARBA" id="ARBA00004651"/>
    </source>
</evidence>
<evidence type="ECO:0000256" key="6">
    <source>
        <dbReference type="ARBA" id="ARBA00023136"/>
    </source>
</evidence>
<evidence type="ECO:0000256" key="2">
    <source>
        <dbReference type="ARBA" id="ARBA00022448"/>
    </source>
</evidence>
<feature type="transmembrane region" description="Helical" evidence="7">
    <location>
        <begin position="26"/>
        <end position="46"/>
    </location>
</feature>
<dbReference type="Proteomes" id="UP000637074">
    <property type="component" value="Unassembled WGS sequence"/>
</dbReference>
<keyword evidence="5 7" id="KW-1133">Transmembrane helix</keyword>
<feature type="transmembrane region" description="Helical" evidence="7">
    <location>
        <begin position="234"/>
        <end position="254"/>
    </location>
</feature>
<protein>
    <submittedName>
        <fullName evidence="9">ABC transporter permease</fullName>
    </submittedName>
</protein>
<reference evidence="9 10" key="1">
    <citation type="journal article" date="2022" name="Int. J. Syst. Evol. Microbiol.">
        <title>Neobacillus kokaensis sp. nov., isolated from soil.</title>
        <authorList>
            <person name="Yuki K."/>
            <person name="Matsubara H."/>
            <person name="Yamaguchi S."/>
        </authorList>
    </citation>
    <scope>NUCLEOTIDE SEQUENCE [LARGE SCALE GENOMIC DNA]</scope>
    <source>
        <strain evidence="9 10">LOB 377</strain>
    </source>
</reference>
<evidence type="ECO:0000256" key="3">
    <source>
        <dbReference type="ARBA" id="ARBA00022475"/>
    </source>
</evidence>
<feature type="transmembrane region" description="Helical" evidence="7">
    <location>
        <begin position="184"/>
        <end position="214"/>
    </location>
</feature>
<dbReference type="InterPro" id="IPR000515">
    <property type="entry name" value="MetI-like"/>
</dbReference>
<keyword evidence="10" id="KW-1185">Reference proteome</keyword>
<keyword evidence="2 7" id="KW-0813">Transport</keyword>
<proteinExistence type="inferred from homology"/>
<name>A0ABQ3N4U5_9BACI</name>
<evidence type="ECO:0000259" key="8">
    <source>
        <dbReference type="PROSITE" id="PS50928"/>
    </source>
</evidence>
<dbReference type="SUPFAM" id="SSF161098">
    <property type="entry name" value="MetI-like"/>
    <property type="match status" value="1"/>
</dbReference>
<gene>
    <name evidence="9" type="ORF">AM1BK_27120</name>
</gene>
<evidence type="ECO:0000256" key="5">
    <source>
        <dbReference type="ARBA" id="ARBA00022989"/>
    </source>
</evidence>
<dbReference type="EMBL" id="BNDS01000010">
    <property type="protein sequence ID" value="GHH99169.1"/>
    <property type="molecule type" value="Genomic_DNA"/>
</dbReference>
<comment type="caution">
    <text evidence="9">The sequence shown here is derived from an EMBL/GenBank/DDBJ whole genome shotgun (WGS) entry which is preliminary data.</text>
</comment>
<comment type="similarity">
    <text evidence="7">Belongs to the binding-protein-dependent transport system permease family.</text>
</comment>
<dbReference type="RefSeq" id="WP_191273659.1">
    <property type="nucleotide sequence ID" value="NZ_BNDS01000010.1"/>
</dbReference>
<sequence>MSRTTVQPNSAIPVKLKRRKLSPERIVSVCTPLAMVLLWWLVSAAVGEKYLASPKEIITTMGVLFTDGYVGTNLTTHIVASLFRTIGGYLLAVLLAIPIGLWMGMNKYVSAVLSPIFAIIRPIPAIAFLPLFIMWFGIGEVARVMLIFMSAFLYIVLNTFSGVKTIPNGLIQAAKNLGANRIQLFSKVIFPATLPSIMTGLKAGLAVSWAIVVAAELMAAQEGLGYMIMDAATFFRMPVVYVGIILIGLIGLILENIISIIEKKSCHWSGK</sequence>
<comment type="subcellular location">
    <subcellularLocation>
        <location evidence="1 7">Cell membrane</location>
        <topology evidence="1 7">Multi-pass membrane protein</topology>
    </subcellularLocation>
</comment>
<keyword evidence="6 7" id="KW-0472">Membrane</keyword>
<evidence type="ECO:0000256" key="4">
    <source>
        <dbReference type="ARBA" id="ARBA00022692"/>
    </source>
</evidence>
<evidence type="ECO:0000313" key="9">
    <source>
        <dbReference type="EMBL" id="GHH99169.1"/>
    </source>
</evidence>
<dbReference type="PANTHER" id="PTHR30151:SF0">
    <property type="entry name" value="ABC TRANSPORTER PERMEASE PROTEIN MJ0413-RELATED"/>
    <property type="match status" value="1"/>
</dbReference>
<dbReference type="InterPro" id="IPR035906">
    <property type="entry name" value="MetI-like_sf"/>
</dbReference>
<evidence type="ECO:0000256" key="7">
    <source>
        <dbReference type="RuleBase" id="RU363032"/>
    </source>
</evidence>